<name>B5XHL6_COXBN</name>
<dbReference type="KEGG" id="cbd:CBUD_2141a"/>
<protein>
    <submittedName>
        <fullName evidence="1">Uncharacterized protein</fullName>
    </submittedName>
</protein>
<dbReference type="EMBL" id="CP000733">
    <property type="protein sequence ID" value="ACI23236.1"/>
    <property type="molecule type" value="Genomic_DNA"/>
</dbReference>
<organism evidence="1 2">
    <name type="scientific">Coxiella burnetii (strain Dugway 5J108-111)</name>
    <dbReference type="NCBI Taxonomy" id="434922"/>
    <lineage>
        <taxon>Bacteria</taxon>
        <taxon>Pseudomonadati</taxon>
        <taxon>Pseudomonadota</taxon>
        <taxon>Gammaproteobacteria</taxon>
        <taxon>Legionellales</taxon>
        <taxon>Coxiellaceae</taxon>
        <taxon>Coxiella</taxon>
    </lineage>
</organism>
<dbReference type="Proteomes" id="UP000008555">
    <property type="component" value="Chromosome"/>
</dbReference>
<sequence>MKLRLIENPTQNRKIYTKIYFFNRHSRKGGNPARFSALRTQCAGSPPARGRQWVLEIKTDRKKLK</sequence>
<evidence type="ECO:0000313" key="2">
    <source>
        <dbReference type="Proteomes" id="UP000008555"/>
    </source>
</evidence>
<dbReference type="HOGENOM" id="CLU_2842404_0_0_6"/>
<reference evidence="1 2" key="1">
    <citation type="journal article" date="2009" name="Infect. Immun.">
        <title>Comparative genomics reveal extensive transposon-mediated genomic plasticity and diversity among potential effector proteins within the genus Coxiella.</title>
        <authorList>
            <person name="Beare P.A."/>
            <person name="Unsworth N."/>
            <person name="Andoh M."/>
            <person name="Voth D.E."/>
            <person name="Omsland A."/>
            <person name="Gilk S.D."/>
            <person name="Williams K.P."/>
            <person name="Sobral B.W."/>
            <person name="Kupko J.J.III."/>
            <person name="Porcella S.F."/>
            <person name="Samuel J.E."/>
            <person name="Heinzen R.A."/>
        </authorList>
    </citation>
    <scope>NUCLEOTIDE SEQUENCE [LARGE SCALE GENOMIC DNA]</scope>
    <source>
        <strain evidence="1 2">Dugway 5J108-111</strain>
    </source>
</reference>
<accession>B5XHL6</accession>
<proteinExistence type="predicted"/>
<gene>
    <name evidence="1" type="ORF">CBUD_2141a</name>
</gene>
<evidence type="ECO:0000313" key="1">
    <source>
        <dbReference type="EMBL" id="ACI23236.1"/>
    </source>
</evidence>
<dbReference type="AlphaFoldDB" id="B5XHL6"/>